<keyword evidence="1" id="KW-1133">Transmembrane helix</keyword>
<dbReference type="Proteomes" id="UP001303386">
    <property type="component" value="Unassembled WGS sequence"/>
</dbReference>
<protein>
    <submittedName>
        <fullName evidence="2">DUF805 domain-containing protein</fullName>
    </submittedName>
</protein>
<dbReference type="RefSeq" id="WP_047080134.1">
    <property type="nucleotide sequence ID" value="NZ_CAXOAM010000018.1"/>
</dbReference>
<feature type="transmembrane region" description="Helical" evidence="1">
    <location>
        <begin position="26"/>
        <end position="48"/>
    </location>
</feature>
<keyword evidence="1" id="KW-0812">Transmembrane</keyword>
<dbReference type="Pfam" id="PF05656">
    <property type="entry name" value="DUF805"/>
    <property type="match status" value="1"/>
</dbReference>
<feature type="transmembrane region" description="Helical" evidence="1">
    <location>
        <begin position="93"/>
        <end position="116"/>
    </location>
</feature>
<accession>A0AAW9LR31</accession>
<gene>
    <name evidence="2" type="ORF">PZT46_14665</name>
</gene>
<keyword evidence="1" id="KW-0472">Membrane</keyword>
<feature type="transmembrane region" description="Helical" evidence="1">
    <location>
        <begin position="54"/>
        <end position="81"/>
    </location>
</feature>
<reference evidence="2" key="1">
    <citation type="journal article" date="2023" name="J. Hosp. Infect.">
        <title>Cross-contamination of carbapenem-resistant Gram-negative bacteria between patients and hospital environment in the first year of a newly built surgical ward.</title>
        <authorList>
            <person name="Boutin S."/>
            <person name="Scherrer M."/>
            <person name="Spath I."/>
            <person name="Kocer K."/>
            <person name="Heeg K."/>
            <person name="Nurjadi D."/>
        </authorList>
    </citation>
    <scope>NUCLEOTIDE SEQUENCE</scope>
    <source>
        <strain evidence="2">KE10384</strain>
    </source>
</reference>
<evidence type="ECO:0000313" key="2">
    <source>
        <dbReference type="EMBL" id="MEA8800489.1"/>
    </source>
</evidence>
<dbReference type="PANTHER" id="PTHR34980:SF2">
    <property type="entry name" value="INNER MEMBRANE PROTEIN YHAH-RELATED"/>
    <property type="match status" value="1"/>
</dbReference>
<dbReference type="EMBL" id="JARELW010000005">
    <property type="protein sequence ID" value="MEA8800489.1"/>
    <property type="molecule type" value="Genomic_DNA"/>
</dbReference>
<dbReference type="GO" id="GO:0005886">
    <property type="term" value="C:plasma membrane"/>
    <property type="evidence" value="ECO:0007669"/>
    <property type="project" value="TreeGrafter"/>
</dbReference>
<dbReference type="PANTHER" id="PTHR34980">
    <property type="entry name" value="INNER MEMBRANE PROTEIN-RELATED-RELATED"/>
    <property type="match status" value="1"/>
</dbReference>
<comment type="caution">
    <text evidence="2">The sequence shown here is derived from an EMBL/GenBank/DDBJ whole genome shotgun (WGS) entry which is preliminary data.</text>
</comment>
<evidence type="ECO:0000313" key="3">
    <source>
        <dbReference type="Proteomes" id="UP001303386"/>
    </source>
</evidence>
<dbReference type="InterPro" id="IPR008523">
    <property type="entry name" value="DUF805"/>
</dbReference>
<evidence type="ECO:0000256" key="1">
    <source>
        <dbReference type="SAM" id="Phobius"/>
    </source>
</evidence>
<sequence>MTYGQAYLNGWKEAFNFTGRAGRLEFWAFLIFNLLILSAPLLLWYLAMSYNDDYGMFILFVVPVDIVLLLPMTIPMLAVGFRRMHDIGRSGLWFLPGFIFPWFFILSLAMCCLRSAPAPSR</sequence>
<organism evidence="2 3">
    <name type="scientific">Klebsiella aerogenes</name>
    <name type="common">Enterobacter aerogenes</name>
    <dbReference type="NCBI Taxonomy" id="548"/>
    <lineage>
        <taxon>Bacteria</taxon>
        <taxon>Pseudomonadati</taxon>
        <taxon>Pseudomonadota</taxon>
        <taxon>Gammaproteobacteria</taxon>
        <taxon>Enterobacterales</taxon>
        <taxon>Enterobacteriaceae</taxon>
        <taxon>Klebsiella/Raoultella group</taxon>
        <taxon>Klebsiella</taxon>
    </lineage>
</organism>
<proteinExistence type="predicted"/>
<name>A0AAW9LR31_KLEAE</name>
<dbReference type="AlphaFoldDB" id="A0AAW9LR31"/>